<dbReference type="Pfam" id="PF26318">
    <property type="entry name" value="SocB"/>
    <property type="match status" value="1"/>
</dbReference>
<keyword evidence="2" id="KW-1185">Reference proteome</keyword>
<evidence type="ECO:0000313" key="2">
    <source>
        <dbReference type="Proteomes" id="UP001166571"/>
    </source>
</evidence>
<dbReference type="EMBL" id="JAILXK010000002">
    <property type="protein sequence ID" value="MBY4638148.1"/>
    <property type="molecule type" value="Genomic_DNA"/>
</dbReference>
<dbReference type="Proteomes" id="UP001166571">
    <property type="component" value="Unassembled WGS sequence"/>
</dbReference>
<evidence type="ECO:0000313" key="1">
    <source>
        <dbReference type="EMBL" id="MBY4638148.1"/>
    </source>
</evidence>
<protein>
    <submittedName>
        <fullName evidence="1">Uncharacterized protein</fullName>
    </submittedName>
</protein>
<dbReference type="RefSeq" id="WP_222137161.1">
    <property type="nucleotide sequence ID" value="NZ_JAILXK010000002.1"/>
</dbReference>
<dbReference type="NCBIfam" id="NF047746">
    <property type="entry name" value="SocB_toxin"/>
    <property type="match status" value="1"/>
</dbReference>
<sequence>MSSRLPETEIANWAFLSTLDKRKALEKHVQPKKIPGSYEPFRQVFGDVVNKQLPLFAQIEQKTTPWAKIEREIGKRCRSNPDNLKKNLEIAKATHDYCEKHKIVALPVDVTSLSFGIGYLYEFGVPLLMRYPDRVVAVFLDLRRSNGLSVAARDWVFSAMHERFRTAYPDFEAIGLEIWRYRSDKNRTIVPLECGVVKFGFDQMVDEVKEIYSIYGYVLSGEKDRRRRSSGGSGSLL</sequence>
<proteinExistence type="predicted"/>
<dbReference type="InterPro" id="IPR059063">
    <property type="entry name" value="SocB"/>
</dbReference>
<gene>
    <name evidence="1" type="ORF">K5P26_13460</name>
</gene>
<organism evidence="1 2">
    <name type="scientific">Sphingopyxis jiangsuensis</name>
    <dbReference type="NCBI Taxonomy" id="2871171"/>
    <lineage>
        <taxon>Bacteria</taxon>
        <taxon>Pseudomonadati</taxon>
        <taxon>Pseudomonadota</taxon>
        <taxon>Alphaproteobacteria</taxon>
        <taxon>Sphingomonadales</taxon>
        <taxon>Sphingomonadaceae</taxon>
        <taxon>Sphingopyxis</taxon>
    </lineage>
</organism>
<accession>A0ABS7MGX7</accession>
<reference evidence="1" key="1">
    <citation type="submission" date="2021-08" db="EMBL/GenBank/DDBJ databases">
        <title>Sphingopyxis panaciterrulae sp. nov., isolated from the surface water of the Yellow Sea.</title>
        <authorList>
            <person name="Gao Z."/>
            <person name="Zhang D."/>
            <person name="Zhang A."/>
        </authorList>
    </citation>
    <scope>NUCLEOTIDE SEQUENCE</scope>
    <source>
        <strain evidence="1">XHP0097</strain>
    </source>
</reference>
<comment type="caution">
    <text evidence="1">The sequence shown here is derived from an EMBL/GenBank/DDBJ whole genome shotgun (WGS) entry which is preliminary data.</text>
</comment>
<name>A0ABS7MGX7_9SPHN</name>